<dbReference type="AlphaFoldDB" id="A0ABD0JRQ9"/>
<proteinExistence type="predicted"/>
<keyword evidence="3" id="KW-1185">Reference proteome</keyword>
<dbReference type="Proteomes" id="UP001519460">
    <property type="component" value="Unassembled WGS sequence"/>
</dbReference>
<evidence type="ECO:0000256" key="1">
    <source>
        <dbReference type="SAM" id="MobiDB-lite"/>
    </source>
</evidence>
<comment type="caution">
    <text evidence="2">The sequence shown here is derived from an EMBL/GenBank/DDBJ whole genome shotgun (WGS) entry which is preliminary data.</text>
</comment>
<gene>
    <name evidence="2" type="ORF">BaRGS_00030984</name>
</gene>
<reference evidence="2 3" key="1">
    <citation type="journal article" date="2023" name="Sci. Data">
        <title>Genome assembly of the Korean intertidal mud-creeper Batillaria attramentaria.</title>
        <authorList>
            <person name="Patra A.K."/>
            <person name="Ho P.T."/>
            <person name="Jun S."/>
            <person name="Lee S.J."/>
            <person name="Kim Y."/>
            <person name="Won Y.J."/>
        </authorList>
    </citation>
    <scope>NUCLEOTIDE SEQUENCE [LARGE SCALE GENOMIC DNA]</scope>
    <source>
        <strain evidence="2">Wonlab-2016</strain>
    </source>
</reference>
<name>A0ABD0JRQ9_9CAEN</name>
<evidence type="ECO:0000313" key="3">
    <source>
        <dbReference type="Proteomes" id="UP001519460"/>
    </source>
</evidence>
<protein>
    <submittedName>
        <fullName evidence="2">Uncharacterized protein</fullName>
    </submittedName>
</protein>
<feature type="compositionally biased region" description="Basic residues" evidence="1">
    <location>
        <begin position="1"/>
        <end position="21"/>
    </location>
</feature>
<feature type="region of interest" description="Disordered" evidence="1">
    <location>
        <begin position="1"/>
        <end position="23"/>
    </location>
</feature>
<dbReference type="EMBL" id="JACVVK020000341">
    <property type="protein sequence ID" value="KAK7477801.1"/>
    <property type="molecule type" value="Genomic_DNA"/>
</dbReference>
<sequence length="231" mass="25626">MYGRRSKVKRNSMYRGPRQRAGRSLISGPESYFRLMRRTMGMSGTTGWEVWARSDNSLSTQCRLGAPQIHFLSLPTPLHVAYPNAVDCQSIQDRTGRNQGQFFTFASSAVKDSGNIAQGSSDCLHYRGHEGQRPLVPRMGVSQADKDLCQERFCPLRQQRPRRRAGVGKGRICSERGGCVVSRIVRWHISRGDHAHRTTTAASTPGPGTTATDVVDGVVLNELQRELLASL</sequence>
<organism evidence="2 3">
    <name type="scientific">Batillaria attramentaria</name>
    <dbReference type="NCBI Taxonomy" id="370345"/>
    <lineage>
        <taxon>Eukaryota</taxon>
        <taxon>Metazoa</taxon>
        <taxon>Spiralia</taxon>
        <taxon>Lophotrochozoa</taxon>
        <taxon>Mollusca</taxon>
        <taxon>Gastropoda</taxon>
        <taxon>Caenogastropoda</taxon>
        <taxon>Sorbeoconcha</taxon>
        <taxon>Cerithioidea</taxon>
        <taxon>Batillariidae</taxon>
        <taxon>Batillaria</taxon>
    </lineage>
</organism>
<accession>A0ABD0JRQ9</accession>
<evidence type="ECO:0000313" key="2">
    <source>
        <dbReference type="EMBL" id="KAK7477801.1"/>
    </source>
</evidence>